<accession>A0A5D0TQY8</accession>
<evidence type="ECO:0000256" key="1">
    <source>
        <dbReference type="SAM" id="MobiDB-lite"/>
    </source>
</evidence>
<organism evidence="2 3">
    <name type="scientific">Actinomadura syzygii</name>
    <dbReference type="NCBI Taxonomy" id="1427538"/>
    <lineage>
        <taxon>Bacteria</taxon>
        <taxon>Bacillati</taxon>
        <taxon>Actinomycetota</taxon>
        <taxon>Actinomycetes</taxon>
        <taxon>Streptosporangiales</taxon>
        <taxon>Thermomonosporaceae</taxon>
        <taxon>Actinomadura</taxon>
    </lineage>
</organism>
<keyword evidence="3" id="KW-1185">Reference proteome</keyword>
<feature type="region of interest" description="Disordered" evidence="1">
    <location>
        <begin position="175"/>
        <end position="201"/>
    </location>
</feature>
<feature type="compositionally biased region" description="Basic and acidic residues" evidence="1">
    <location>
        <begin position="122"/>
        <end position="132"/>
    </location>
</feature>
<dbReference type="RefSeq" id="WP_148355154.1">
    <property type="nucleotide sequence ID" value="NZ_JBHSBF010000026.1"/>
</dbReference>
<dbReference type="OrthoDB" id="4183094at2"/>
<dbReference type="EMBL" id="VSFF01000016">
    <property type="protein sequence ID" value="TYC08731.1"/>
    <property type="molecule type" value="Genomic_DNA"/>
</dbReference>
<protein>
    <submittedName>
        <fullName evidence="2">Uncharacterized protein</fullName>
    </submittedName>
</protein>
<comment type="caution">
    <text evidence="2">The sequence shown here is derived from an EMBL/GenBank/DDBJ whole genome shotgun (WGS) entry which is preliminary data.</text>
</comment>
<name>A0A5D0TQY8_9ACTN</name>
<dbReference type="Proteomes" id="UP000322634">
    <property type="component" value="Unassembled WGS sequence"/>
</dbReference>
<sequence length="201" mass="22165">MGNEFMPEGLHAATADLVTETVERLQEVLLYSQITAEEEWPRMLLYRITDAQDTLDMLVGLYAAQAFRAGCDPDVLKRYMQTSQECPRTQKPRQEDIDYLDGLIGRPPGKVRSGRYQSGQIQREHPGDSDLSDRHRDWTLACIHALQAFACAAPDALEDLPADIGSKAKRVYATVIQDGSQPDPTSVPAAEPPPPNGSSPS</sequence>
<proteinExistence type="predicted"/>
<evidence type="ECO:0000313" key="3">
    <source>
        <dbReference type="Proteomes" id="UP000322634"/>
    </source>
</evidence>
<reference evidence="2 3" key="1">
    <citation type="submission" date="2019-08" db="EMBL/GenBank/DDBJ databases">
        <title>Actinomadura sp. nov. CYP1-5 isolated from mountain soil.</title>
        <authorList>
            <person name="Songsumanus A."/>
            <person name="Kuncharoen N."/>
            <person name="Kudo T."/>
            <person name="Yuki M."/>
            <person name="Igarashi Y."/>
            <person name="Tanasupawat S."/>
        </authorList>
    </citation>
    <scope>NUCLEOTIDE SEQUENCE [LARGE SCALE GENOMIC DNA]</scope>
    <source>
        <strain evidence="2 3">GKU157</strain>
    </source>
</reference>
<feature type="region of interest" description="Disordered" evidence="1">
    <location>
        <begin position="99"/>
        <end position="132"/>
    </location>
</feature>
<dbReference type="AlphaFoldDB" id="A0A5D0TQY8"/>
<feature type="compositionally biased region" description="Pro residues" evidence="1">
    <location>
        <begin position="190"/>
        <end position="201"/>
    </location>
</feature>
<evidence type="ECO:0000313" key="2">
    <source>
        <dbReference type="EMBL" id="TYC08731.1"/>
    </source>
</evidence>
<gene>
    <name evidence="2" type="ORF">FXF65_38310</name>
</gene>